<dbReference type="InterPro" id="IPR036513">
    <property type="entry name" value="STAS_dom_sf"/>
</dbReference>
<accession>A0A1I1D140</accession>
<reference evidence="3" key="1">
    <citation type="submission" date="2016-10" db="EMBL/GenBank/DDBJ databases">
        <authorList>
            <person name="Varghese N."/>
            <person name="Submissions S."/>
        </authorList>
    </citation>
    <scope>NUCLEOTIDE SEQUENCE [LARGE SCALE GENOMIC DNA]</scope>
    <source>
        <strain evidence="3">ATCC 43811</strain>
    </source>
</reference>
<dbReference type="PROSITE" id="PS50801">
    <property type="entry name" value="STAS"/>
    <property type="match status" value="1"/>
</dbReference>
<dbReference type="OrthoDB" id="8685730at2"/>
<dbReference type="InterPro" id="IPR002645">
    <property type="entry name" value="STAS_dom"/>
</dbReference>
<name>A0A1I1D140_BREAD</name>
<evidence type="ECO:0000313" key="2">
    <source>
        <dbReference type="EMBL" id="SFB68631.1"/>
    </source>
</evidence>
<dbReference type="SUPFAM" id="SSF52091">
    <property type="entry name" value="SpoIIaa-like"/>
    <property type="match status" value="1"/>
</dbReference>
<protein>
    <submittedName>
        <fullName evidence="2">Anti-anti-sigma factor</fullName>
    </submittedName>
</protein>
<dbReference type="PANTHER" id="PTHR33495">
    <property type="entry name" value="ANTI-SIGMA FACTOR ANTAGONIST TM_1081-RELATED-RELATED"/>
    <property type="match status" value="1"/>
</dbReference>
<dbReference type="Gene3D" id="3.30.750.24">
    <property type="entry name" value="STAS domain"/>
    <property type="match status" value="1"/>
</dbReference>
<dbReference type="GO" id="GO:0043856">
    <property type="term" value="F:anti-sigma factor antagonist activity"/>
    <property type="evidence" value="ECO:0007669"/>
    <property type="project" value="TreeGrafter"/>
</dbReference>
<dbReference type="Proteomes" id="UP000240042">
    <property type="component" value="Unassembled WGS sequence"/>
</dbReference>
<keyword evidence="3" id="KW-1185">Reference proteome</keyword>
<sequence>MVNTHINLGIQGSNLIVQVVGRATAEYCPELDSHLTEFFRCNKIERVFFESHEACYMDSSFIGIILSIKKKFSLKENSVFLLNPDKKITDIFELMGLETFIPSLFSEELDCSSCGHEINKKLENTISDIRLLLEAHRTIMETSEENHKRFALVEKMCLQELEKRLSH</sequence>
<dbReference type="RefSeq" id="WP_092317362.1">
    <property type="nucleotide sequence ID" value="NZ_FOKY01000001.1"/>
</dbReference>
<proteinExistence type="predicted"/>
<evidence type="ECO:0000313" key="3">
    <source>
        <dbReference type="Proteomes" id="UP000240042"/>
    </source>
</evidence>
<dbReference type="EMBL" id="FOKY01000001">
    <property type="protein sequence ID" value="SFB68631.1"/>
    <property type="molecule type" value="Genomic_DNA"/>
</dbReference>
<dbReference type="PANTHER" id="PTHR33495:SF2">
    <property type="entry name" value="ANTI-SIGMA FACTOR ANTAGONIST TM_1081-RELATED"/>
    <property type="match status" value="1"/>
</dbReference>
<dbReference type="Pfam" id="PF01740">
    <property type="entry name" value="STAS"/>
    <property type="match status" value="1"/>
</dbReference>
<evidence type="ECO:0000259" key="1">
    <source>
        <dbReference type="PROSITE" id="PS50801"/>
    </source>
</evidence>
<gene>
    <name evidence="2" type="ORF">SAMN02745150_00197</name>
</gene>
<dbReference type="CDD" id="cd07043">
    <property type="entry name" value="STAS_anti-anti-sigma_factors"/>
    <property type="match status" value="1"/>
</dbReference>
<organism evidence="2 3">
    <name type="scientific">Brevinema andersonii</name>
    <dbReference type="NCBI Taxonomy" id="34097"/>
    <lineage>
        <taxon>Bacteria</taxon>
        <taxon>Pseudomonadati</taxon>
        <taxon>Spirochaetota</taxon>
        <taxon>Spirochaetia</taxon>
        <taxon>Brevinematales</taxon>
        <taxon>Brevinemataceae</taxon>
        <taxon>Brevinema</taxon>
    </lineage>
</organism>
<dbReference type="AlphaFoldDB" id="A0A1I1D140"/>
<dbReference type="STRING" id="34097.SAMN02745150_00197"/>
<feature type="domain" description="STAS" evidence="1">
    <location>
        <begin position="4"/>
        <end position="97"/>
    </location>
</feature>